<feature type="region of interest" description="Disordered" evidence="1">
    <location>
        <begin position="77"/>
        <end position="127"/>
    </location>
</feature>
<gene>
    <name evidence="4" type="primary">LOC128198240</name>
</gene>
<keyword evidence="3" id="KW-1185">Reference proteome</keyword>
<evidence type="ECO:0000313" key="3">
    <source>
        <dbReference type="Proteomes" id="UP001652582"/>
    </source>
</evidence>
<proteinExistence type="predicted"/>
<feature type="chain" id="PRO_5046653428" evidence="2">
    <location>
        <begin position="24"/>
        <end position="127"/>
    </location>
</feature>
<dbReference type="RefSeq" id="XP_052738483.1">
    <property type="nucleotide sequence ID" value="XM_052882523.1"/>
</dbReference>
<organism evidence="3 4">
    <name type="scientific">Bicyclus anynana</name>
    <name type="common">Squinting bush brown butterfly</name>
    <dbReference type="NCBI Taxonomy" id="110368"/>
    <lineage>
        <taxon>Eukaryota</taxon>
        <taxon>Metazoa</taxon>
        <taxon>Ecdysozoa</taxon>
        <taxon>Arthropoda</taxon>
        <taxon>Hexapoda</taxon>
        <taxon>Insecta</taxon>
        <taxon>Pterygota</taxon>
        <taxon>Neoptera</taxon>
        <taxon>Endopterygota</taxon>
        <taxon>Lepidoptera</taxon>
        <taxon>Glossata</taxon>
        <taxon>Ditrysia</taxon>
        <taxon>Papilionoidea</taxon>
        <taxon>Nymphalidae</taxon>
        <taxon>Satyrinae</taxon>
        <taxon>Satyrini</taxon>
        <taxon>Mycalesina</taxon>
        <taxon>Bicyclus</taxon>
    </lineage>
</organism>
<dbReference type="GeneID" id="128198240"/>
<accession>A0ABM3LHE5</accession>
<evidence type="ECO:0000256" key="2">
    <source>
        <dbReference type="SAM" id="SignalP"/>
    </source>
</evidence>
<feature type="compositionally biased region" description="Low complexity" evidence="1">
    <location>
        <begin position="77"/>
        <end position="99"/>
    </location>
</feature>
<protein>
    <submittedName>
        <fullName evidence="4">Uncharacterized protein LOC128198240</fullName>
    </submittedName>
</protein>
<sequence>MLLNMKVVVLLTFGMLFFKESSCLQQPQLSDLMRSMDELSDHLDALPLGNRRMLFGNLIKNIKDKIKEIFSKILGLSPPSSGSSGSGSNSNSQGSRGQSVMGRRQYKPEPNPDDDFDPNDIDVDMER</sequence>
<dbReference type="Proteomes" id="UP001652582">
    <property type="component" value="Chromosome 7"/>
</dbReference>
<evidence type="ECO:0000313" key="4">
    <source>
        <dbReference type="RefSeq" id="XP_052738483.1"/>
    </source>
</evidence>
<feature type="compositionally biased region" description="Acidic residues" evidence="1">
    <location>
        <begin position="111"/>
        <end position="127"/>
    </location>
</feature>
<keyword evidence="2" id="KW-0732">Signal</keyword>
<evidence type="ECO:0000256" key="1">
    <source>
        <dbReference type="SAM" id="MobiDB-lite"/>
    </source>
</evidence>
<name>A0ABM3LHE5_BICAN</name>
<feature type="signal peptide" evidence="2">
    <location>
        <begin position="1"/>
        <end position="23"/>
    </location>
</feature>
<reference evidence="4" key="1">
    <citation type="submission" date="2025-08" db="UniProtKB">
        <authorList>
            <consortium name="RefSeq"/>
        </authorList>
    </citation>
    <scope>IDENTIFICATION</scope>
</reference>